<evidence type="ECO:0000313" key="2">
    <source>
        <dbReference type="EMBL" id="TKA30796.1"/>
    </source>
</evidence>
<keyword evidence="3" id="KW-1185">Reference proteome</keyword>
<gene>
    <name evidence="2" type="ORF">B0A50_02516</name>
</gene>
<evidence type="ECO:0000313" key="3">
    <source>
        <dbReference type="Proteomes" id="UP000308549"/>
    </source>
</evidence>
<comment type="caution">
    <text evidence="2">The sequence shown here is derived from an EMBL/GenBank/DDBJ whole genome shotgun (WGS) entry which is preliminary data.</text>
</comment>
<organism evidence="2 3">
    <name type="scientific">Salinomyces thailandicus</name>
    <dbReference type="NCBI Taxonomy" id="706561"/>
    <lineage>
        <taxon>Eukaryota</taxon>
        <taxon>Fungi</taxon>
        <taxon>Dikarya</taxon>
        <taxon>Ascomycota</taxon>
        <taxon>Pezizomycotina</taxon>
        <taxon>Dothideomycetes</taxon>
        <taxon>Dothideomycetidae</taxon>
        <taxon>Mycosphaerellales</taxon>
        <taxon>Teratosphaeriaceae</taxon>
        <taxon>Salinomyces</taxon>
    </lineage>
</organism>
<dbReference type="AlphaFoldDB" id="A0A4U0U8L9"/>
<evidence type="ECO:0000256" key="1">
    <source>
        <dbReference type="SAM" id="MobiDB-lite"/>
    </source>
</evidence>
<proteinExistence type="predicted"/>
<protein>
    <submittedName>
        <fullName evidence="2">Uncharacterized protein</fullName>
    </submittedName>
</protein>
<name>A0A4U0U8L9_9PEZI</name>
<feature type="region of interest" description="Disordered" evidence="1">
    <location>
        <begin position="78"/>
        <end position="107"/>
    </location>
</feature>
<dbReference type="EMBL" id="NAJL01000010">
    <property type="protein sequence ID" value="TKA30796.1"/>
    <property type="molecule type" value="Genomic_DNA"/>
</dbReference>
<accession>A0A4U0U8L9</accession>
<feature type="region of interest" description="Disordered" evidence="1">
    <location>
        <begin position="129"/>
        <end position="156"/>
    </location>
</feature>
<dbReference type="OrthoDB" id="5424021at2759"/>
<sequence>MAGQPPTNSVWSAMNYKPPRGHCNHKPSIMSPACACLRFMLHPVKAATSFECDGCGHHASFHSLENAAEDATLRKWVEQEAGEKQSAAGAGSKKRKMIAQRAGGGDARDAMEAEWASVLGAIEPRNVGASARRRGCKKDGSGVRPEVGTAFRGETG</sequence>
<reference evidence="2 3" key="1">
    <citation type="submission" date="2017-03" db="EMBL/GenBank/DDBJ databases">
        <title>Genomes of endolithic fungi from Antarctica.</title>
        <authorList>
            <person name="Coleine C."/>
            <person name="Masonjones S."/>
            <person name="Stajich J.E."/>
        </authorList>
    </citation>
    <scope>NUCLEOTIDE SEQUENCE [LARGE SCALE GENOMIC DNA]</scope>
    <source>
        <strain evidence="2 3">CCFEE 6315</strain>
    </source>
</reference>
<dbReference type="Proteomes" id="UP000308549">
    <property type="component" value="Unassembled WGS sequence"/>
</dbReference>